<proteinExistence type="predicted"/>
<evidence type="ECO:0000259" key="2">
    <source>
        <dbReference type="SMART" id="SM00496"/>
    </source>
</evidence>
<sequence>MAFKKGHTINNGRTPWNKGKKNPSLSERNRKTKKNNKNCLGKHWKMSDIGKKNIAEAMRGEKNPFYGKKHSIETRNKIIESNTGKFKGEFNPFYGKKHTKETIEKLKKIAKE</sequence>
<comment type="caution">
    <text evidence="3">The sequence shown here is derived from an EMBL/GenBank/DDBJ whole genome shotgun (WGS) entry which is preliminary data.</text>
</comment>
<organism evidence="3">
    <name type="scientific">marine sediment metagenome</name>
    <dbReference type="NCBI Taxonomy" id="412755"/>
    <lineage>
        <taxon>unclassified sequences</taxon>
        <taxon>metagenomes</taxon>
        <taxon>ecological metagenomes</taxon>
    </lineage>
</organism>
<accession>A0A0F9NT82</accession>
<dbReference type="AlphaFoldDB" id="A0A0F9NT82"/>
<dbReference type="EMBL" id="LAZR01006446">
    <property type="protein sequence ID" value="KKM92060.1"/>
    <property type="molecule type" value="Genomic_DNA"/>
</dbReference>
<feature type="non-terminal residue" evidence="3">
    <location>
        <position position="112"/>
    </location>
</feature>
<feature type="region of interest" description="Disordered" evidence="1">
    <location>
        <begin position="1"/>
        <end position="41"/>
    </location>
</feature>
<reference evidence="3" key="1">
    <citation type="journal article" date="2015" name="Nature">
        <title>Complex archaea that bridge the gap between prokaryotes and eukaryotes.</title>
        <authorList>
            <person name="Spang A."/>
            <person name="Saw J.H."/>
            <person name="Jorgensen S.L."/>
            <person name="Zaremba-Niedzwiedzka K."/>
            <person name="Martijn J."/>
            <person name="Lind A.E."/>
            <person name="van Eijk R."/>
            <person name="Schleper C."/>
            <person name="Guy L."/>
            <person name="Ettema T.J."/>
        </authorList>
    </citation>
    <scope>NUCLEOTIDE SEQUENCE</scope>
</reference>
<dbReference type="SMART" id="SM00496">
    <property type="entry name" value="IENR2"/>
    <property type="match status" value="3"/>
</dbReference>
<dbReference type="Pfam" id="PF07460">
    <property type="entry name" value="NUMOD3"/>
    <property type="match status" value="1"/>
</dbReference>
<name>A0A0F9NT82_9ZZZZ</name>
<protein>
    <recommendedName>
        <fullName evidence="2">Nuclease associated modular domain-containing protein</fullName>
    </recommendedName>
</protein>
<gene>
    <name evidence="3" type="ORF">LCGC14_1222170</name>
</gene>
<feature type="domain" description="Nuclease associated modular" evidence="2">
    <location>
        <begin position="42"/>
        <end position="58"/>
    </location>
</feature>
<evidence type="ECO:0000256" key="1">
    <source>
        <dbReference type="SAM" id="MobiDB-lite"/>
    </source>
</evidence>
<dbReference type="GO" id="GO:0003677">
    <property type="term" value="F:DNA binding"/>
    <property type="evidence" value="ECO:0007669"/>
    <property type="project" value="InterPro"/>
</dbReference>
<dbReference type="InterPro" id="IPR003611">
    <property type="entry name" value="NUMOD3"/>
</dbReference>
<feature type="domain" description="Nuclease associated modular" evidence="2">
    <location>
        <begin position="94"/>
        <end position="110"/>
    </location>
</feature>
<dbReference type="SUPFAM" id="SSF64496">
    <property type="entry name" value="DNA-binding domain of intron-encoded endonucleases"/>
    <property type="match status" value="2"/>
</dbReference>
<feature type="compositionally biased region" description="Basic residues" evidence="1">
    <location>
        <begin position="30"/>
        <end position="41"/>
    </location>
</feature>
<evidence type="ECO:0000313" key="3">
    <source>
        <dbReference type="EMBL" id="KKM92060.1"/>
    </source>
</evidence>
<feature type="domain" description="Nuclease associated modular" evidence="2">
    <location>
        <begin position="66"/>
        <end position="82"/>
    </location>
</feature>